<feature type="coiled-coil region" evidence="4">
    <location>
        <begin position="22"/>
        <end position="49"/>
    </location>
</feature>
<gene>
    <name evidence="7" type="ORF">M0R45_036953</name>
</gene>
<accession>A0AAW1W1P5</accession>
<dbReference type="PANTHER" id="PTHR15107:SF0">
    <property type="entry name" value="DNA ENDONUCLEASE ACTIVATOR CTP1 C-TERMINAL DOMAIN-CONTAINING PROTEIN"/>
    <property type="match status" value="1"/>
</dbReference>
<dbReference type="AlphaFoldDB" id="A0AAW1W1P5"/>
<feature type="region of interest" description="Disordered" evidence="5">
    <location>
        <begin position="458"/>
        <end position="477"/>
    </location>
</feature>
<comment type="caution">
    <text evidence="7">The sequence shown here is derived from an EMBL/GenBank/DDBJ whole genome shotgun (WGS) entry which is preliminary data.</text>
</comment>
<proteinExistence type="predicted"/>
<dbReference type="InterPro" id="IPR033316">
    <property type="entry name" value="RBBP8-like"/>
</dbReference>
<evidence type="ECO:0000256" key="5">
    <source>
        <dbReference type="SAM" id="MobiDB-lite"/>
    </source>
</evidence>
<dbReference type="Pfam" id="PF08573">
    <property type="entry name" value="SAE2"/>
    <property type="match status" value="1"/>
</dbReference>
<evidence type="ECO:0000256" key="3">
    <source>
        <dbReference type="ARBA" id="ARBA00023242"/>
    </source>
</evidence>
<dbReference type="GO" id="GO:0005634">
    <property type="term" value="C:nucleus"/>
    <property type="evidence" value="ECO:0007669"/>
    <property type="project" value="UniProtKB-SubCell"/>
</dbReference>
<evidence type="ECO:0000256" key="2">
    <source>
        <dbReference type="ARBA" id="ARBA00022763"/>
    </source>
</evidence>
<keyword evidence="3" id="KW-0539">Nucleus</keyword>
<reference evidence="7 8" key="1">
    <citation type="journal article" date="2023" name="G3 (Bethesda)">
        <title>A chromosome-length genome assembly and annotation of blackberry (Rubus argutus, cv. 'Hillquist').</title>
        <authorList>
            <person name="Bruna T."/>
            <person name="Aryal R."/>
            <person name="Dudchenko O."/>
            <person name="Sargent D.J."/>
            <person name="Mead D."/>
            <person name="Buti M."/>
            <person name="Cavallini A."/>
            <person name="Hytonen T."/>
            <person name="Andres J."/>
            <person name="Pham M."/>
            <person name="Weisz D."/>
            <person name="Mascagni F."/>
            <person name="Usai G."/>
            <person name="Natali L."/>
            <person name="Bassil N."/>
            <person name="Fernandez G.E."/>
            <person name="Lomsadze A."/>
            <person name="Armour M."/>
            <person name="Olukolu B."/>
            <person name="Poorten T."/>
            <person name="Britton C."/>
            <person name="Davik J."/>
            <person name="Ashrafi H."/>
            <person name="Aiden E.L."/>
            <person name="Borodovsky M."/>
            <person name="Worthington M."/>
        </authorList>
    </citation>
    <scope>NUCLEOTIDE SEQUENCE [LARGE SCALE GENOMIC DNA]</scope>
    <source>
        <strain evidence="7">PI 553951</strain>
    </source>
</reference>
<comment type="subcellular location">
    <subcellularLocation>
        <location evidence="1">Nucleus</location>
    </subcellularLocation>
</comment>
<evidence type="ECO:0000313" key="7">
    <source>
        <dbReference type="EMBL" id="KAK9913129.1"/>
    </source>
</evidence>
<dbReference type="Proteomes" id="UP001457282">
    <property type="component" value="Unassembled WGS sequence"/>
</dbReference>
<evidence type="ECO:0000313" key="8">
    <source>
        <dbReference type="Proteomes" id="UP001457282"/>
    </source>
</evidence>
<protein>
    <recommendedName>
        <fullName evidence="6">DNA endonuclease activator Ctp1 C-terminal domain-containing protein</fullName>
    </recommendedName>
</protein>
<dbReference type="GO" id="GO:0003684">
    <property type="term" value="F:damaged DNA binding"/>
    <property type="evidence" value="ECO:0007669"/>
    <property type="project" value="TreeGrafter"/>
</dbReference>
<name>A0AAW1W1P5_RUBAR</name>
<dbReference type="InterPro" id="IPR013882">
    <property type="entry name" value="Ctp1_C"/>
</dbReference>
<feature type="coiled-coil region" evidence="4">
    <location>
        <begin position="76"/>
        <end position="149"/>
    </location>
</feature>
<keyword evidence="4" id="KW-0175">Coiled coil</keyword>
<dbReference type="PANTHER" id="PTHR15107">
    <property type="entry name" value="RETINOBLASTOMA BINDING PROTEIN 8"/>
    <property type="match status" value="1"/>
</dbReference>
<keyword evidence="8" id="KW-1185">Reference proteome</keyword>
<organism evidence="7 8">
    <name type="scientific">Rubus argutus</name>
    <name type="common">Southern blackberry</name>
    <dbReference type="NCBI Taxonomy" id="59490"/>
    <lineage>
        <taxon>Eukaryota</taxon>
        <taxon>Viridiplantae</taxon>
        <taxon>Streptophyta</taxon>
        <taxon>Embryophyta</taxon>
        <taxon>Tracheophyta</taxon>
        <taxon>Spermatophyta</taxon>
        <taxon>Magnoliopsida</taxon>
        <taxon>eudicotyledons</taxon>
        <taxon>Gunneridae</taxon>
        <taxon>Pentapetalae</taxon>
        <taxon>rosids</taxon>
        <taxon>fabids</taxon>
        <taxon>Rosales</taxon>
        <taxon>Rosaceae</taxon>
        <taxon>Rosoideae</taxon>
        <taxon>Rosoideae incertae sedis</taxon>
        <taxon>Rubus</taxon>
    </lineage>
</organism>
<evidence type="ECO:0000256" key="4">
    <source>
        <dbReference type="SAM" id="Coils"/>
    </source>
</evidence>
<feature type="domain" description="DNA endonuclease activator Ctp1 C-terminal" evidence="6">
    <location>
        <begin position="589"/>
        <end position="616"/>
    </location>
</feature>
<dbReference type="GO" id="GO:0010792">
    <property type="term" value="P:DNA double-strand break processing involved in repair via single-strand annealing"/>
    <property type="evidence" value="ECO:0007669"/>
    <property type="project" value="TreeGrafter"/>
</dbReference>
<evidence type="ECO:0000256" key="1">
    <source>
        <dbReference type="ARBA" id="ARBA00004123"/>
    </source>
</evidence>
<evidence type="ECO:0000259" key="6">
    <source>
        <dbReference type="Pfam" id="PF08573"/>
    </source>
</evidence>
<dbReference type="EMBL" id="JBEDUW010000007">
    <property type="protein sequence ID" value="KAK9913129.1"/>
    <property type="molecule type" value="Genomic_DNA"/>
</dbReference>
<keyword evidence="2" id="KW-0227">DNA damage</keyword>
<feature type="coiled-coil region" evidence="4">
    <location>
        <begin position="185"/>
        <end position="306"/>
    </location>
</feature>
<feature type="region of interest" description="Disordered" evidence="5">
    <location>
        <begin position="486"/>
        <end position="523"/>
    </location>
</feature>
<sequence>MEETTRRICYPNQYDADDIKLATLLLATIQEAKDRIQETKDRVLQIEYVFLTKIYPSLQSKFENLQKFQDEWKSKESNLLLQIETLRAENQQTIEENLSLKLDREKPLKEKEEKINQLRGEVTSIQRRSNELERMLDQKSKEVDERKEVHNKILEVVKSKDTVIVGIQKQLKESEESRNVVVAKVSDLEKRVGELQEGLREKTEQVAKGNELKRSLFKKIELQTSEIMNNEKLLNDQEEEKKLMLAKLKSVEENAGQLQKDLLTKNEEVEDCVRKEKLLLRKMNGLEEKVNELQEDLRASEAAKRRDSMGKFHQEIESITSDLLAERKKYGDLTAAYKSLKSQHTYLRTKYGLTRENMLPRNKLDDGSDTLRNDQIPSTFHDLEDKNQHASPSACNTKKMKNEISFHNNLKAKNGEQPIQATSPFSPASIFPIAPKCPSTVKSAPVAGRKRSASCWIDTRSRQGQNGPDPHDDFLDTPIENIRANLNRSTKEKVPDLPVPVPVQNDSNLGSSDDETQDVNADRPRLQKQPMPVTVAGKNGFKYVEPVRKKAEREDLKGVECKQCKKFYDAVLPDDGGKDNVNNKHDFRCEHHEGVSRHRYRYVPPSTPEGFWNIGFESEM</sequence>